<reference evidence="3 4" key="1">
    <citation type="submission" date="2022-06" db="EMBL/GenBank/DDBJ databases">
        <title>Mycolicibacterium sp. CAU 1645 isolated from seawater.</title>
        <authorList>
            <person name="Kim W."/>
        </authorList>
    </citation>
    <scope>NUCLEOTIDE SEQUENCE [LARGE SCALE GENOMIC DNA]</scope>
    <source>
        <strain evidence="3 4">CAU 1645</strain>
    </source>
</reference>
<evidence type="ECO:0000256" key="2">
    <source>
        <dbReference type="SAM" id="Phobius"/>
    </source>
</evidence>
<sequence>MRSPIDIARDALVVAVIGLGAVTAAGPTVAYAEPAPGGGDGDVNITPNFPGLPNFPSSRNPDSDGKGGGGGPGGSQSKIPVVESTVTGQTVVVRRPEIPDVPPPVVIPVTPVYEPAPAPEPVNVPVIVEPPVPVAVPVAVPIAPAPVEQPMIPEPPAAPPLPVPASPQVLLTSSAEPGTQALTVILIFTMVVAWIYGHRIASHWTVGRRNHAPTTT</sequence>
<evidence type="ECO:0000313" key="4">
    <source>
        <dbReference type="Proteomes" id="UP001651690"/>
    </source>
</evidence>
<dbReference type="Proteomes" id="UP001651690">
    <property type="component" value="Unassembled WGS sequence"/>
</dbReference>
<proteinExistence type="predicted"/>
<keyword evidence="2" id="KW-1133">Transmembrane helix</keyword>
<evidence type="ECO:0000313" key="3">
    <source>
        <dbReference type="EMBL" id="MCP9270585.1"/>
    </source>
</evidence>
<comment type="caution">
    <text evidence="3">The sequence shown here is derived from an EMBL/GenBank/DDBJ whole genome shotgun (WGS) entry which is preliminary data.</text>
</comment>
<keyword evidence="2" id="KW-0812">Transmembrane</keyword>
<feature type="region of interest" description="Disordered" evidence="1">
    <location>
        <begin position="40"/>
        <end position="83"/>
    </location>
</feature>
<dbReference type="RefSeq" id="WP_255057562.1">
    <property type="nucleotide sequence ID" value="NZ_JANDBD010000001.1"/>
</dbReference>
<gene>
    <name evidence="3" type="ORF">NM203_00140</name>
</gene>
<dbReference type="EMBL" id="JANDBD010000001">
    <property type="protein sequence ID" value="MCP9270585.1"/>
    <property type="molecule type" value="Genomic_DNA"/>
</dbReference>
<evidence type="ECO:0000256" key="1">
    <source>
        <dbReference type="SAM" id="MobiDB-lite"/>
    </source>
</evidence>
<accession>A0ABT1LW59</accession>
<evidence type="ECO:0008006" key="5">
    <source>
        <dbReference type="Google" id="ProtNLM"/>
    </source>
</evidence>
<keyword evidence="4" id="KW-1185">Reference proteome</keyword>
<protein>
    <recommendedName>
        <fullName evidence="5">Proline rich protein</fullName>
    </recommendedName>
</protein>
<organism evidence="3 4">
    <name type="scientific">Mycolicibacterium arenosum</name>
    <dbReference type="NCBI Taxonomy" id="2952157"/>
    <lineage>
        <taxon>Bacteria</taxon>
        <taxon>Bacillati</taxon>
        <taxon>Actinomycetota</taxon>
        <taxon>Actinomycetes</taxon>
        <taxon>Mycobacteriales</taxon>
        <taxon>Mycobacteriaceae</taxon>
        <taxon>Mycolicibacterium</taxon>
    </lineage>
</organism>
<name>A0ABT1LW59_9MYCO</name>
<feature type="transmembrane region" description="Helical" evidence="2">
    <location>
        <begin position="181"/>
        <end position="201"/>
    </location>
</feature>
<keyword evidence="2" id="KW-0472">Membrane</keyword>